<dbReference type="Pfam" id="PF21074">
    <property type="entry name" value="GDH_C"/>
    <property type="match status" value="1"/>
</dbReference>
<evidence type="ECO:0000259" key="8">
    <source>
        <dbReference type="Pfam" id="PF21075"/>
    </source>
</evidence>
<evidence type="ECO:0000259" key="6">
    <source>
        <dbReference type="Pfam" id="PF05088"/>
    </source>
</evidence>
<evidence type="ECO:0000259" key="7">
    <source>
        <dbReference type="Pfam" id="PF21074"/>
    </source>
</evidence>
<dbReference type="Pfam" id="PF21077">
    <property type="entry name" value="GDH_ACT3"/>
    <property type="match status" value="1"/>
</dbReference>
<evidence type="ECO:0000256" key="1">
    <source>
        <dbReference type="ARBA" id="ARBA00022679"/>
    </source>
</evidence>
<evidence type="ECO:0000259" key="9">
    <source>
        <dbReference type="Pfam" id="PF21076"/>
    </source>
</evidence>
<name>A0A4R7JMK4_9GAMM</name>
<dbReference type="EMBL" id="SOAX01000005">
    <property type="protein sequence ID" value="TDT39290.1"/>
    <property type="molecule type" value="Genomic_DNA"/>
</dbReference>
<dbReference type="Pfam" id="PF21078">
    <property type="entry name" value="GDH_HM3"/>
    <property type="match status" value="1"/>
</dbReference>
<dbReference type="SUPFAM" id="SSF51735">
    <property type="entry name" value="NAD(P)-binding Rossmann-fold domains"/>
    <property type="match status" value="1"/>
</dbReference>
<dbReference type="PROSITE" id="PS01128">
    <property type="entry name" value="SHIKIMATE_KINASE"/>
    <property type="match status" value="1"/>
</dbReference>
<evidence type="ECO:0000313" key="11">
    <source>
        <dbReference type="EMBL" id="TDT39290.1"/>
    </source>
</evidence>
<evidence type="ECO:0000256" key="5">
    <source>
        <dbReference type="ARBA" id="ARBA00023002"/>
    </source>
</evidence>
<feature type="domain" description="NAD-glutamate dehydrogenase catalytic" evidence="6">
    <location>
        <begin position="733"/>
        <end position="1227"/>
    </location>
</feature>
<reference evidence="11 12" key="1">
    <citation type="submission" date="2019-03" db="EMBL/GenBank/DDBJ databases">
        <title>Genomic Encyclopedia of Type Strains, Phase IV (KMG-IV): sequencing the most valuable type-strain genomes for metagenomic binning, comparative biology and taxonomic classification.</title>
        <authorList>
            <person name="Goeker M."/>
        </authorList>
    </citation>
    <scope>NUCLEOTIDE SEQUENCE [LARGE SCALE GENOMIC DNA]</scope>
    <source>
        <strain evidence="11 12">DSM 15505</strain>
    </source>
</reference>
<dbReference type="Pfam" id="PF21079">
    <property type="entry name" value="GDH_HM2"/>
    <property type="match status" value="1"/>
</dbReference>
<dbReference type="GO" id="GO:0006538">
    <property type="term" value="P:L-glutamate catabolic process"/>
    <property type="evidence" value="ECO:0007669"/>
    <property type="project" value="InterPro"/>
</dbReference>
<keyword evidence="4" id="KW-0067">ATP-binding</keyword>
<keyword evidence="5" id="KW-0560">Oxidoreductase</keyword>
<sequence length="1625" mass="184942">MNAVTVTSMQEFQERMDEAILERMDRDQAQRVSDFARRYLEHMPFDELVSQRFLDTYGAVLSAWEFIQKGPGDGARIWVFNPDLEEDGWESSHTVLFVLHPNIPFLIDSMRMEVNAEELNIHTIHYTILNPERDDGGNLLNLKEAVKKPLEPGEEALIVMEVDRHSGEKGLAHLQMEIEEVLQEVRTAVSDFPQMREKAIAILDELDAPPAGLDGTDVEEARAFLRWLVDDRFTFLGYDEYDFVKEARYTEICQREGSELGILRSYNERPERVRMKDMPKQTREAMTSRESLFIFGKSAQRSRIHRPAYPDYIAIKKFDKKGRVVGERRFLGLYTSRVYHERPDEIPLLRRKVEYVLAQSGYPREDYAGKELDQILTVYPRDQLFQIGGDELLEVAKAILYIQERRKIRLFMREDVYGQFVTCIVFVPRELYATQLRVRMQNEITAALDAEGIDFTTYFSESVLARTQFTVRVRPQENRTLPVQELQDKLVELARSWQDTLLEALVEHHGEEVGTRLAATYENAFPAGYRDMFTARRAAIDVDYLNQIRESGEMAMSFYREPEEKSDTLHFKLFHPSEQLPLSDVIPVFENIGFRVIGEHPFEILDRDGDRNWIHDFALQSRSGAAIDVHRIRAIFEPLFTRVWYGEAENDTFNRLALACYMDWRRIALLRSYARYMQQIRISNSQNFIAGTLINHTELAELLLQFFEVRFNPERFQSRHQCEAAQQKLEVEFNSALDNVPNLSEDRVLRLFLELMQASTRTNFYQPGADGAFRSCVSFKLDPSRLPDLPRPRPAYEIFVYSPEVEGVHLRGGKVARGGLRWSDRFEDYRTEILGLVKAQQVKNAVIVPVGAKGGFVAKQLPSQGGRDAIQEAGKAAYSTFIRALLDLTDNFIDGKVIPAPDMIRHDDDDYYLVVAADKGTATFSDIANGISREYGFWLEDAFASGGSYGYDHKKMGITAKGGWVSVERHFRELGLNTAEDDFTVVGIGDMAGDVFGNGMLLSEHIRLVAAFNHMHIFIDPNPDAAASYRERERLFLKAGSSWEDYDTSLISEGGGIFSRASKSIPISSRMKKLLGTKSDHMPPNMLIVHLLKMRSDLLWIGGIGTFVKSRHETHSDVGDKANDGLRVDGRELGCRVVGEGGNLGMSQLGRIEFALNGGHCNTDFIDNSGGVDCSDREVNIKILLNRLVAQGDLTFKQRNEMLGEMTEDVSRLVLQSNYRQTQAISIANTEGAVRLEEYRRLMIRYENRGLLDRSLEFLPDDEALTERQLAGQGLTRPELSVLIAVVKGDLKQTLAGSFVPDEPGIRDLIYHVFPPLLVERFGDELQNHQLRRELIATRVANDLVNHMGMTFVERLQQSTGASVPSIAQAYVIAKTVFRLDEWWQKVESLDYVVESGLQIRIQSELMRLVRRATRWLLRNRRSEMNIQAHIGRFQGSVDAMTADLSSYIGDKAVTEWNKAFNEFSRKGVPDDVAGVVAGTPYLLSALGIIEAQEETGLPLQEVANLYFAVGDALALDWFARAVSALTPKSHWEALARESFREDLTWQQRALTIGILRSRKQGQGLEASLSAWMEEHAGLIERWHALLGELRSHPHPEYPMFSVALRELLDLAQSTFHIGFEGGTG</sequence>
<keyword evidence="2" id="KW-0547">Nucleotide-binding</keyword>
<dbReference type="OrthoDB" id="9758052at2"/>
<dbReference type="InterPro" id="IPR048381">
    <property type="entry name" value="GDH_C"/>
</dbReference>
<dbReference type="Pfam" id="PF05088">
    <property type="entry name" value="Bac_GDH_CD"/>
    <property type="match status" value="1"/>
</dbReference>
<dbReference type="RefSeq" id="WP_133736466.1">
    <property type="nucleotide sequence ID" value="NZ_SOAX01000005.1"/>
</dbReference>
<dbReference type="GO" id="GO:0004069">
    <property type="term" value="F:L-aspartate:2-oxoglutarate aminotransferase activity"/>
    <property type="evidence" value="ECO:0007669"/>
    <property type="project" value="InterPro"/>
</dbReference>
<dbReference type="GO" id="GO:0005524">
    <property type="term" value="F:ATP binding"/>
    <property type="evidence" value="ECO:0007669"/>
    <property type="project" value="UniProtKB-KW"/>
</dbReference>
<evidence type="ECO:0000259" key="10">
    <source>
        <dbReference type="Pfam" id="PF21077"/>
    </source>
</evidence>
<dbReference type="InterPro" id="IPR049056">
    <property type="entry name" value="NAD_Glu_DH_HM3"/>
</dbReference>
<dbReference type="GO" id="GO:0004352">
    <property type="term" value="F:glutamate dehydrogenase (NAD+) activity"/>
    <property type="evidence" value="ECO:0007669"/>
    <property type="project" value="InterPro"/>
</dbReference>
<dbReference type="SUPFAM" id="SSF53223">
    <property type="entry name" value="Aminoacid dehydrogenase-like, N-terminal domain"/>
    <property type="match status" value="1"/>
</dbReference>
<dbReference type="InterPro" id="IPR028971">
    <property type="entry name" value="NAD-GDH_cat"/>
</dbReference>
<feature type="domain" description="NAD-glutamate dehydrogenase ACT3" evidence="10">
    <location>
        <begin position="553"/>
        <end position="631"/>
    </location>
</feature>
<feature type="domain" description="NAD-specific glutamate dehydrogenase C-terminal" evidence="7">
    <location>
        <begin position="1272"/>
        <end position="1609"/>
    </location>
</feature>
<keyword evidence="12" id="KW-1185">Reference proteome</keyword>
<feature type="domain" description="NAD-glutamate dehydrogenase N-terminal ACT1" evidence="8">
    <location>
        <begin position="35"/>
        <end position="177"/>
    </location>
</feature>
<dbReference type="InterPro" id="IPR023000">
    <property type="entry name" value="Shikimate_kinase_CS"/>
</dbReference>
<dbReference type="InterPro" id="IPR007780">
    <property type="entry name" value="NAD_Glu_DH_bac"/>
</dbReference>
<dbReference type="InterPro" id="IPR024727">
    <property type="entry name" value="NAD_Glu_DH_N_ACT1"/>
</dbReference>
<dbReference type="Proteomes" id="UP000295830">
    <property type="component" value="Unassembled WGS sequence"/>
</dbReference>
<evidence type="ECO:0000256" key="4">
    <source>
        <dbReference type="ARBA" id="ARBA00022840"/>
    </source>
</evidence>
<dbReference type="PIRSF" id="PIRSF036761">
    <property type="entry name" value="GDH_Mll4104"/>
    <property type="match status" value="1"/>
</dbReference>
<dbReference type="GO" id="GO:0016301">
    <property type="term" value="F:kinase activity"/>
    <property type="evidence" value="ECO:0007669"/>
    <property type="project" value="UniProtKB-KW"/>
</dbReference>
<keyword evidence="3" id="KW-0418">Kinase</keyword>
<keyword evidence="1" id="KW-0808">Transferase</keyword>
<comment type="caution">
    <text evidence="11">The sequence shown here is derived from an EMBL/GenBank/DDBJ whole genome shotgun (WGS) entry which is preliminary data.</text>
</comment>
<dbReference type="Pfam" id="PF21075">
    <property type="entry name" value="GDH_ACT1"/>
    <property type="match status" value="1"/>
</dbReference>
<dbReference type="Pfam" id="PF21076">
    <property type="entry name" value="GDH_ACT2"/>
    <property type="match status" value="1"/>
</dbReference>
<evidence type="ECO:0000256" key="2">
    <source>
        <dbReference type="ARBA" id="ARBA00022741"/>
    </source>
</evidence>
<organism evidence="11 12">
    <name type="scientific">Halospina denitrificans</name>
    <dbReference type="NCBI Taxonomy" id="332522"/>
    <lineage>
        <taxon>Bacteria</taxon>
        <taxon>Pseudomonadati</taxon>
        <taxon>Pseudomonadota</taxon>
        <taxon>Gammaproteobacteria</taxon>
        <taxon>Halospina</taxon>
    </lineage>
</organism>
<dbReference type="Pfam" id="PF21073">
    <property type="entry name" value="GDH_HM1"/>
    <property type="match status" value="1"/>
</dbReference>
<dbReference type="PANTHER" id="PTHR43403:SF1">
    <property type="entry name" value="NAD-SPECIFIC GLUTAMATE DEHYDROGENASE"/>
    <property type="match status" value="1"/>
</dbReference>
<feature type="domain" description="NAD-glutamate dehydrogenase ACT2" evidence="9">
    <location>
        <begin position="409"/>
        <end position="498"/>
    </location>
</feature>
<dbReference type="InterPro" id="IPR036291">
    <property type="entry name" value="NAD(P)-bd_dom_sf"/>
</dbReference>
<dbReference type="InterPro" id="IPR049058">
    <property type="entry name" value="NAD_Glu_DH_HM2"/>
</dbReference>
<dbReference type="InterPro" id="IPR049059">
    <property type="entry name" value="NAD_Glu_DH_HM1"/>
</dbReference>
<accession>A0A4R7JMK4</accession>
<proteinExistence type="predicted"/>
<evidence type="ECO:0000256" key="3">
    <source>
        <dbReference type="ARBA" id="ARBA00022777"/>
    </source>
</evidence>
<protein>
    <submittedName>
        <fullName evidence="11">Glutamate dehydrogenase</fullName>
    </submittedName>
</protein>
<evidence type="ECO:0000313" key="12">
    <source>
        <dbReference type="Proteomes" id="UP000295830"/>
    </source>
</evidence>
<dbReference type="PANTHER" id="PTHR43403">
    <property type="entry name" value="NAD-SPECIFIC GLUTAMATE DEHYDROGENASE"/>
    <property type="match status" value="1"/>
</dbReference>
<gene>
    <name evidence="11" type="ORF">DES49_2208</name>
</gene>
<dbReference type="InterPro" id="IPR049062">
    <property type="entry name" value="NAD_Glu_DH_ACT2"/>
</dbReference>
<dbReference type="InterPro" id="IPR046346">
    <property type="entry name" value="Aminoacid_DH-like_N_sf"/>
</dbReference>
<dbReference type="InterPro" id="IPR049064">
    <property type="entry name" value="NAD_Glu_DH_ACT3"/>
</dbReference>